<reference evidence="8" key="1">
    <citation type="journal article" date="2019" name="Int. J. Syst. Evol. Microbiol.">
        <title>The Global Catalogue of Microorganisms (GCM) 10K type strain sequencing project: providing services to taxonomists for standard genome sequencing and annotation.</title>
        <authorList>
            <consortium name="The Broad Institute Genomics Platform"/>
            <consortium name="The Broad Institute Genome Sequencing Center for Infectious Disease"/>
            <person name="Wu L."/>
            <person name="Ma J."/>
        </authorList>
    </citation>
    <scope>NUCLEOTIDE SEQUENCE [LARGE SCALE GENOMIC DNA]</scope>
    <source>
        <strain evidence="8">CCUG 53915</strain>
    </source>
</reference>
<sequence length="521" mass="55302">MNTKTFDFPFILFSIIISVFGAIIGMQLITSLGITPNTSIIGALIAMLIARIPMKMFYKYRSVENQNLVQTSISAATFGAANSLLIPIGIPFVMGMPELIVPMLIGSGMALLVDVFILYKVFDSKLFSADETWPPGVATAEALKAGDEGGSKAKFLGIGIAGGLVGSYFGIAMSAFGVAFIGNIWALLMFGIGLLLRGYSDTLFGVDLNAYYIPHGMMIGAGTVALLQFILVLVKSKKVKNPNAQEGEHINSRTDSDIKKGFGIGFVLYLLAAAILAVIGGIIGDMSLLQIILFVVFAAFAALVSEIIVGIAAMHSGWFPAFAVTLISLLIGMMLGFPPVALALLTGFTAATGPAFADLGYDFKSGVILRKGQKTAMELYGRKQQLKSSLIGFGVAIAMVTLFHNSFFSQDLVPPVDHVYAATIDSGLSGNIGMLLLLWAIPGAIIQLIGGPKRQMGILFATGLLIVNPIAGWAVIVGILIRFIVLKVKGQEAENAMYTMAAGFIAGDAIYSFFTSLWKVK</sequence>
<feature type="transmembrane region" description="Helical" evidence="6">
    <location>
        <begin position="289"/>
        <end position="311"/>
    </location>
</feature>
<evidence type="ECO:0000256" key="5">
    <source>
        <dbReference type="ARBA" id="ARBA00023136"/>
    </source>
</evidence>
<comment type="subcellular location">
    <subcellularLocation>
        <location evidence="1">Membrane</location>
        <topology evidence="1">Multi-pass membrane protein</topology>
    </subcellularLocation>
</comment>
<feature type="transmembrane region" description="Helical" evidence="6">
    <location>
        <begin position="390"/>
        <end position="408"/>
    </location>
</feature>
<evidence type="ECO:0000256" key="6">
    <source>
        <dbReference type="SAM" id="Phobius"/>
    </source>
</evidence>
<evidence type="ECO:0000313" key="8">
    <source>
        <dbReference type="Proteomes" id="UP001597231"/>
    </source>
</evidence>
<dbReference type="Proteomes" id="UP001597231">
    <property type="component" value="Unassembled WGS sequence"/>
</dbReference>
<feature type="transmembrane region" description="Helical" evidence="6">
    <location>
        <begin position="7"/>
        <end position="28"/>
    </location>
</feature>
<feature type="transmembrane region" description="Helical" evidence="6">
    <location>
        <begin position="168"/>
        <end position="192"/>
    </location>
</feature>
<feature type="transmembrane region" description="Helical" evidence="6">
    <location>
        <begin position="99"/>
        <end position="119"/>
    </location>
</feature>
<feature type="transmembrane region" description="Helical" evidence="6">
    <location>
        <begin position="73"/>
        <end position="93"/>
    </location>
</feature>
<dbReference type="EMBL" id="JBHTLT010000048">
    <property type="protein sequence ID" value="MFD1205625.1"/>
    <property type="molecule type" value="Genomic_DNA"/>
</dbReference>
<comment type="caution">
    <text evidence="7">The sequence shown here is derived from an EMBL/GenBank/DDBJ whole genome shotgun (WGS) entry which is preliminary data.</text>
</comment>
<keyword evidence="8" id="KW-1185">Reference proteome</keyword>
<evidence type="ECO:0000313" key="7">
    <source>
        <dbReference type="EMBL" id="MFD1205625.1"/>
    </source>
</evidence>
<gene>
    <name evidence="7" type="ORF">ACFQ38_10990</name>
</gene>
<dbReference type="Pfam" id="PF03169">
    <property type="entry name" value="OPT"/>
    <property type="match status" value="1"/>
</dbReference>
<dbReference type="RefSeq" id="WP_336823721.1">
    <property type="nucleotide sequence ID" value="NZ_JBHTLT010000048.1"/>
</dbReference>
<keyword evidence="4 6" id="KW-1133">Transmembrane helix</keyword>
<feature type="transmembrane region" description="Helical" evidence="6">
    <location>
        <begin position="318"/>
        <end position="335"/>
    </location>
</feature>
<evidence type="ECO:0000256" key="4">
    <source>
        <dbReference type="ARBA" id="ARBA00022989"/>
    </source>
</evidence>
<proteinExistence type="predicted"/>
<feature type="transmembrane region" description="Helical" evidence="6">
    <location>
        <begin position="497"/>
        <end position="518"/>
    </location>
</feature>
<evidence type="ECO:0000256" key="1">
    <source>
        <dbReference type="ARBA" id="ARBA00004141"/>
    </source>
</evidence>
<evidence type="ECO:0000256" key="2">
    <source>
        <dbReference type="ARBA" id="ARBA00022448"/>
    </source>
</evidence>
<keyword evidence="5 6" id="KW-0472">Membrane</keyword>
<dbReference type="InterPro" id="IPR004813">
    <property type="entry name" value="OPT"/>
</dbReference>
<keyword evidence="2" id="KW-0813">Transport</keyword>
<feature type="transmembrane region" description="Helical" evidence="6">
    <location>
        <begin position="458"/>
        <end position="485"/>
    </location>
</feature>
<protein>
    <submittedName>
        <fullName evidence="7">OPT/YSL family transporter</fullName>
    </submittedName>
</protein>
<feature type="transmembrane region" description="Helical" evidence="6">
    <location>
        <begin position="262"/>
        <end position="283"/>
    </location>
</feature>
<feature type="transmembrane region" description="Helical" evidence="6">
    <location>
        <begin position="428"/>
        <end position="446"/>
    </location>
</feature>
<name>A0ABW3TY22_9BACL</name>
<feature type="transmembrane region" description="Helical" evidence="6">
    <location>
        <begin position="341"/>
        <end position="361"/>
    </location>
</feature>
<accession>A0ABW3TY22</accession>
<feature type="transmembrane region" description="Helical" evidence="6">
    <location>
        <begin position="34"/>
        <end position="52"/>
    </location>
</feature>
<organism evidence="7 8">
    <name type="scientific">Sporosarcina contaminans</name>
    <dbReference type="NCBI Taxonomy" id="633403"/>
    <lineage>
        <taxon>Bacteria</taxon>
        <taxon>Bacillati</taxon>
        <taxon>Bacillota</taxon>
        <taxon>Bacilli</taxon>
        <taxon>Bacillales</taxon>
        <taxon>Caryophanaceae</taxon>
        <taxon>Sporosarcina</taxon>
    </lineage>
</organism>
<keyword evidence="3 6" id="KW-0812">Transmembrane</keyword>
<feature type="transmembrane region" description="Helical" evidence="6">
    <location>
        <begin position="212"/>
        <end position="234"/>
    </location>
</feature>
<evidence type="ECO:0000256" key="3">
    <source>
        <dbReference type="ARBA" id="ARBA00022692"/>
    </source>
</evidence>